<keyword evidence="3" id="KW-1185">Reference proteome</keyword>
<comment type="similarity">
    <text evidence="1">Belongs to the CutA family.</text>
</comment>
<sequence length="107" mass="12555">MVQEYIQVVTTTDKKEDADRIARTLVEKRLAGCIQILGPIVSTYWWKNNIETAEEWLCFIKSKRELYDELEKAIKEIHPYETPEIIAIPIVAGGKEYLEWLSNELKR</sequence>
<evidence type="ECO:0000313" key="2">
    <source>
        <dbReference type="EMBL" id="AMM41149.1"/>
    </source>
</evidence>
<organism evidence="2 3">
    <name type="scientific">Desulfofervidus auxilii</name>
    <dbReference type="NCBI Taxonomy" id="1621989"/>
    <lineage>
        <taxon>Bacteria</taxon>
        <taxon>Pseudomonadati</taxon>
        <taxon>Thermodesulfobacteriota</taxon>
        <taxon>Candidatus Desulfofervidia</taxon>
        <taxon>Candidatus Desulfofervidales</taxon>
        <taxon>Candidatus Desulfofervidaceae</taxon>
        <taxon>Candidatus Desulfofervidus</taxon>
    </lineage>
</organism>
<dbReference type="Proteomes" id="UP000070560">
    <property type="component" value="Chromosome"/>
</dbReference>
<dbReference type="KEGG" id="daw:HS1_001346"/>
<name>A0A7U4QKR6_DESA2</name>
<gene>
    <name evidence="2" type="ORF">HS1_001346</name>
</gene>
<dbReference type="InterPro" id="IPR004323">
    <property type="entry name" value="Ion_tolerance_CutA"/>
</dbReference>
<dbReference type="EMBL" id="CP013015">
    <property type="protein sequence ID" value="AMM41149.1"/>
    <property type="molecule type" value="Genomic_DNA"/>
</dbReference>
<evidence type="ECO:0000313" key="3">
    <source>
        <dbReference type="Proteomes" id="UP000070560"/>
    </source>
</evidence>
<protein>
    <submittedName>
        <fullName evidence="2">Divalent-cation tolerance protein</fullName>
    </submittedName>
</protein>
<evidence type="ECO:0000256" key="1">
    <source>
        <dbReference type="ARBA" id="ARBA00010169"/>
    </source>
</evidence>
<dbReference type="InterPro" id="IPR011322">
    <property type="entry name" value="N-reg_PII-like_a/b"/>
</dbReference>
<dbReference type="PANTHER" id="PTHR23419">
    <property type="entry name" value="DIVALENT CATION TOLERANCE CUTA-RELATED"/>
    <property type="match status" value="1"/>
</dbReference>
<dbReference type="InterPro" id="IPR015867">
    <property type="entry name" value="N-reg_PII/ATP_PRibTrfase_C"/>
</dbReference>
<dbReference type="SUPFAM" id="SSF54913">
    <property type="entry name" value="GlnB-like"/>
    <property type="match status" value="1"/>
</dbReference>
<dbReference type="PANTHER" id="PTHR23419:SF8">
    <property type="entry name" value="FI09726P"/>
    <property type="match status" value="1"/>
</dbReference>
<proteinExistence type="inferred from homology"/>
<dbReference type="GO" id="GO:0005507">
    <property type="term" value="F:copper ion binding"/>
    <property type="evidence" value="ECO:0007669"/>
    <property type="project" value="TreeGrafter"/>
</dbReference>
<dbReference type="OrthoDB" id="37622at2"/>
<dbReference type="Pfam" id="PF03091">
    <property type="entry name" value="CutA1"/>
    <property type="match status" value="1"/>
</dbReference>
<accession>A0A7U4QKR6</accession>
<dbReference type="GO" id="GO:0010038">
    <property type="term" value="P:response to metal ion"/>
    <property type="evidence" value="ECO:0007669"/>
    <property type="project" value="InterPro"/>
</dbReference>
<reference evidence="2 3" key="1">
    <citation type="submission" date="2015-10" db="EMBL/GenBank/DDBJ databases">
        <title>Candidatus Desulfofervidus auxilii, a hydrogenotrophic sulfate-reducing bacterium involved in the thermophilic anaerobic oxidation of methane.</title>
        <authorList>
            <person name="Krukenberg V."/>
            <person name="Richter M."/>
            <person name="Wegener G."/>
        </authorList>
    </citation>
    <scope>NUCLEOTIDE SEQUENCE [LARGE SCALE GENOMIC DNA]</scope>
    <source>
        <strain evidence="2 3">HS1</strain>
    </source>
</reference>
<dbReference type="RefSeq" id="WP_066062712.1">
    <property type="nucleotide sequence ID" value="NZ_CP013015.1"/>
</dbReference>
<dbReference type="Gene3D" id="3.30.70.120">
    <property type="match status" value="1"/>
</dbReference>
<dbReference type="AlphaFoldDB" id="A0A7U4QKR6"/>